<comment type="caution">
    <text evidence="3">The sequence shown here is derived from an EMBL/GenBank/DDBJ whole genome shotgun (WGS) entry which is preliminary data.</text>
</comment>
<evidence type="ECO:0000256" key="1">
    <source>
        <dbReference type="ARBA" id="ARBA00005995"/>
    </source>
</evidence>
<organism evidence="3 4">
    <name type="scientific">Jeotgalibacillus terrae</name>
    <dbReference type="NCBI Taxonomy" id="587735"/>
    <lineage>
        <taxon>Bacteria</taxon>
        <taxon>Bacillati</taxon>
        <taxon>Bacillota</taxon>
        <taxon>Bacilli</taxon>
        <taxon>Bacillales</taxon>
        <taxon>Caryophanaceae</taxon>
        <taxon>Jeotgalibacillus</taxon>
    </lineage>
</organism>
<proteinExistence type="inferred from homology"/>
<sequence length="355" mass="38576">MKKPVIIIGAGLSGLYAASLLTAAGVDYQIIESRNRIGGRVLTETAASAGFDLGPTWFWPEHEPIITELTKKLGLKTFPQHTTGQLLFEQSKSDPAQRHSLPTNSIERSERIVGGVQSLIEAIASTIPDQTIELNTRVTNILINEAGAITVSSVKSSGDTHSIEAESVILALPPRLIHNISFSPDLPQIPDLPTLMAGQAKVVAVYDQPFWREAGLSGQAMSWVGPLQEIHDASPETGAGALFGFFSLSADQRRELGQEKIRLLVIEQLTRLYGEEAGQPAALLYKDWSLDADTATDQDGRPLTDFPQYQPIQIDGEWNEKLMFAGTETSATSGGHLEGALWSAERAVKQVLQRK</sequence>
<dbReference type="SUPFAM" id="SSF54373">
    <property type="entry name" value="FAD-linked reductases, C-terminal domain"/>
    <property type="match status" value="1"/>
</dbReference>
<dbReference type="Gene3D" id="3.50.50.60">
    <property type="entry name" value="FAD/NAD(P)-binding domain"/>
    <property type="match status" value="2"/>
</dbReference>
<evidence type="ECO:0000259" key="2">
    <source>
        <dbReference type="Pfam" id="PF01593"/>
    </source>
</evidence>
<dbReference type="InterPro" id="IPR002937">
    <property type="entry name" value="Amino_oxidase"/>
</dbReference>
<feature type="domain" description="Amine oxidase" evidence="2">
    <location>
        <begin position="111"/>
        <end position="352"/>
    </location>
</feature>
<accession>A0ABW5ZL92</accession>
<keyword evidence="4" id="KW-1185">Reference proteome</keyword>
<dbReference type="PANTHER" id="PTHR43563:SF1">
    <property type="entry name" value="AMINE OXIDASE [FLAVIN-CONTAINING] B"/>
    <property type="match status" value="1"/>
</dbReference>
<protein>
    <submittedName>
        <fullName evidence="3">Flavin monoamine oxidase family protein</fullName>
    </submittedName>
</protein>
<dbReference type="Proteomes" id="UP001597561">
    <property type="component" value="Unassembled WGS sequence"/>
</dbReference>
<dbReference type="InterPro" id="IPR036188">
    <property type="entry name" value="FAD/NAD-bd_sf"/>
</dbReference>
<comment type="similarity">
    <text evidence="1">Belongs to the flavin monoamine oxidase family.</text>
</comment>
<dbReference type="SUPFAM" id="SSF51905">
    <property type="entry name" value="FAD/NAD(P)-binding domain"/>
    <property type="match status" value="1"/>
</dbReference>
<name>A0ABW5ZL92_9BACL</name>
<gene>
    <name evidence="3" type="ORF">ACFS5P_15695</name>
</gene>
<dbReference type="RefSeq" id="WP_204728256.1">
    <property type="nucleotide sequence ID" value="NZ_JAFBDK010000003.1"/>
</dbReference>
<evidence type="ECO:0000313" key="3">
    <source>
        <dbReference type="EMBL" id="MFD2913331.1"/>
    </source>
</evidence>
<feature type="domain" description="Amine oxidase" evidence="2">
    <location>
        <begin position="12"/>
        <end position="98"/>
    </location>
</feature>
<reference evidence="4" key="1">
    <citation type="journal article" date="2019" name="Int. J. Syst. Evol. Microbiol.">
        <title>The Global Catalogue of Microorganisms (GCM) 10K type strain sequencing project: providing services to taxonomists for standard genome sequencing and annotation.</title>
        <authorList>
            <consortium name="The Broad Institute Genomics Platform"/>
            <consortium name="The Broad Institute Genome Sequencing Center for Infectious Disease"/>
            <person name="Wu L."/>
            <person name="Ma J."/>
        </authorList>
    </citation>
    <scope>NUCLEOTIDE SEQUENCE [LARGE SCALE GENOMIC DNA]</scope>
    <source>
        <strain evidence="4">KCTC 13528</strain>
    </source>
</reference>
<dbReference type="InterPro" id="IPR050703">
    <property type="entry name" value="Flavin_MAO"/>
</dbReference>
<dbReference type="EMBL" id="JBHUPG010000031">
    <property type="protein sequence ID" value="MFD2913331.1"/>
    <property type="molecule type" value="Genomic_DNA"/>
</dbReference>
<evidence type="ECO:0000313" key="4">
    <source>
        <dbReference type="Proteomes" id="UP001597561"/>
    </source>
</evidence>
<dbReference type="PANTHER" id="PTHR43563">
    <property type="entry name" value="AMINE OXIDASE"/>
    <property type="match status" value="1"/>
</dbReference>
<dbReference type="Pfam" id="PF01593">
    <property type="entry name" value="Amino_oxidase"/>
    <property type="match status" value="2"/>
</dbReference>